<dbReference type="Proteomes" id="UP000307790">
    <property type="component" value="Unassembled WGS sequence"/>
</dbReference>
<dbReference type="RefSeq" id="WP_138318442.1">
    <property type="nucleotide sequence ID" value="NZ_VCBC01000003.1"/>
</dbReference>
<dbReference type="EMBL" id="VCBC01000003">
    <property type="protein sequence ID" value="TLU67161.1"/>
    <property type="molecule type" value="Genomic_DNA"/>
</dbReference>
<evidence type="ECO:0000256" key="1">
    <source>
        <dbReference type="SAM" id="Phobius"/>
    </source>
</evidence>
<feature type="transmembrane region" description="Helical" evidence="1">
    <location>
        <begin position="20"/>
        <end position="36"/>
    </location>
</feature>
<keyword evidence="1" id="KW-0472">Membrane</keyword>
<organism evidence="2 3">
    <name type="scientific">Thalassotalea litorea</name>
    <dbReference type="NCBI Taxonomy" id="2020715"/>
    <lineage>
        <taxon>Bacteria</taxon>
        <taxon>Pseudomonadati</taxon>
        <taxon>Pseudomonadota</taxon>
        <taxon>Gammaproteobacteria</taxon>
        <taxon>Alteromonadales</taxon>
        <taxon>Colwelliaceae</taxon>
        <taxon>Thalassotalea</taxon>
    </lineage>
</organism>
<evidence type="ECO:0000313" key="3">
    <source>
        <dbReference type="Proteomes" id="UP000307790"/>
    </source>
</evidence>
<evidence type="ECO:0008006" key="4">
    <source>
        <dbReference type="Google" id="ProtNLM"/>
    </source>
</evidence>
<protein>
    <recommendedName>
        <fullName evidence="4">DUF2946 domain-containing protein</fullName>
    </recommendedName>
</protein>
<reference evidence="2 3" key="1">
    <citation type="submission" date="2019-05" db="EMBL/GenBank/DDBJ databases">
        <title>Genome sequences of Thalassotalea litorea 1K03283.</title>
        <authorList>
            <person name="Zhang D."/>
        </authorList>
    </citation>
    <scope>NUCLEOTIDE SEQUENCE [LARGE SCALE GENOMIC DNA]</scope>
    <source>
        <strain evidence="2 3">MCCC 1K03283</strain>
    </source>
</reference>
<keyword evidence="1" id="KW-0812">Transmembrane</keyword>
<keyword evidence="3" id="KW-1185">Reference proteome</keyword>
<accession>A0A5R9IUY3</accession>
<dbReference type="OrthoDB" id="6401850at2"/>
<comment type="caution">
    <text evidence="2">The sequence shown here is derived from an EMBL/GenBank/DDBJ whole genome shotgun (WGS) entry which is preliminary data.</text>
</comment>
<proteinExistence type="predicted"/>
<gene>
    <name evidence="2" type="ORF">FE810_02435</name>
</gene>
<evidence type="ECO:0000313" key="2">
    <source>
        <dbReference type="EMBL" id="TLU67161.1"/>
    </source>
</evidence>
<sequence length="104" mass="11398">MTAIITQNSNQLTATQKSKGWLLIGLFLLALVYVSHHQASHDGSSNHMHCQVCWQFAADFDNPGKAGFEQPQQIIAEFVLSQLQPIYLSALCGTQPCRGPPSQS</sequence>
<name>A0A5R9IUY3_9GAMM</name>
<keyword evidence="1" id="KW-1133">Transmembrane helix</keyword>
<dbReference type="AlphaFoldDB" id="A0A5R9IUY3"/>